<dbReference type="InterPro" id="IPR006315">
    <property type="entry name" value="OM_autotransptr_brl_dom"/>
</dbReference>
<dbReference type="NCBIfam" id="TIGR04393">
    <property type="entry name" value="rpt_T5SS_PEPC"/>
    <property type="match status" value="1"/>
</dbReference>
<comment type="caution">
    <text evidence="3">The sequence shown here is derived from an EMBL/GenBank/DDBJ whole genome shotgun (WGS) entry which is preliminary data.</text>
</comment>
<accession>A0A916S6V7</accession>
<proteinExistence type="predicted"/>
<evidence type="ECO:0000259" key="2">
    <source>
        <dbReference type="PROSITE" id="PS51208"/>
    </source>
</evidence>
<evidence type="ECO:0000313" key="4">
    <source>
        <dbReference type="Proteomes" id="UP000646478"/>
    </source>
</evidence>
<dbReference type="InterPro" id="IPR005546">
    <property type="entry name" value="Autotransporte_beta"/>
</dbReference>
<keyword evidence="1" id="KW-0732">Signal</keyword>
<dbReference type="AlphaFoldDB" id="A0A916S6V7"/>
<feature type="domain" description="Autotransporter" evidence="2">
    <location>
        <begin position="775"/>
        <end position="1048"/>
    </location>
</feature>
<gene>
    <name evidence="3" type="ORF">GCM10011491_12690</name>
</gene>
<dbReference type="Proteomes" id="UP000646478">
    <property type="component" value="Unassembled WGS sequence"/>
</dbReference>
<dbReference type="EMBL" id="BMHH01000004">
    <property type="protein sequence ID" value="GGA86496.1"/>
    <property type="molecule type" value="Genomic_DNA"/>
</dbReference>
<keyword evidence="4" id="KW-1185">Reference proteome</keyword>
<reference evidence="3" key="2">
    <citation type="submission" date="2020-09" db="EMBL/GenBank/DDBJ databases">
        <authorList>
            <person name="Sun Q."/>
            <person name="Zhou Y."/>
        </authorList>
    </citation>
    <scope>NUCLEOTIDE SEQUENCE</scope>
    <source>
        <strain evidence="3">CGMCC 1.15082</strain>
    </source>
</reference>
<dbReference type="InterPro" id="IPR011050">
    <property type="entry name" value="Pectin_lyase_fold/virulence"/>
</dbReference>
<dbReference type="InterPro" id="IPR030895">
    <property type="entry name" value="T5SS_PEPC_rpt"/>
</dbReference>
<dbReference type="SUPFAM" id="SSF103515">
    <property type="entry name" value="Autotransporter"/>
    <property type="match status" value="1"/>
</dbReference>
<dbReference type="PROSITE" id="PS51208">
    <property type="entry name" value="AUTOTRANSPORTER"/>
    <property type="match status" value="1"/>
</dbReference>
<dbReference type="NCBIfam" id="TIGR01414">
    <property type="entry name" value="autotrans_barl"/>
    <property type="match status" value="1"/>
</dbReference>
<dbReference type="SMART" id="SM00869">
    <property type="entry name" value="Autotransporter"/>
    <property type="match status" value="1"/>
</dbReference>
<sequence>MVPGANTDVNIGLSTYQSGTNSRPTQHDTVEIVQGSTANAGSVTIGFTGSRADSGTFGEGNLSVTENSNLNISRTLTVGEDGNARLQVHAGSTVDTQGRVTVGADEASTGILVNGGRLINRNGLVVGADGYGRVVTDGAGALTQTVGDTRLGAEETGVGVVQVHGGTMTGSGRFDVGYEGEGYVFVEQGGTLSNGIGVVGRQEDASGFAVVRDADSVWSNTALTLGQKDDSTGVLVLTNGGTVRVGGGEGTLTIADEVGSTGILNIGAYSPTGQDYGLNNVVSDLLPTDLAPAAGAGYLDAKTIQFGQGAGFVNFKHTETEADDYSFKAGFAGNGTVTHHAGFTVLDGDSSAFTGNMTILGGVAVANNVLAGNVGVGASGTLRIGHGGATGDVVNDIQNEGLVQFNRSDRYVYGSVIAGTGAVEQLGTGTTVLTGANAYTGRTTITNGTLQLGDGGTSGSIANTSGVEIGENGTLAFNRSDAVLFDRKITGTGKLAQIGFGLTNVTEDNSGFTGEARVENGVLSVNGVLRGTMDVTGGTLEGVGRVGTTTVRKDGSIAPGNILGERIGTLTVDGDLAHEAGSKYLADVRSTGENDLLQVMGKADITEGSVLNVTKLDPARYELEHRYTVLSAAQGVTGDYDLTGDTWVSTFYQVQDHYDQNNVYLDVAQHRLFQEAGKTRNQIAAATAAQELKAERDPQTNYPTNELFRAIAYLQTDGEAQHAFDVISGEIHASVKADLVESSKFVRDAVTNRIRGAFGLDAAQARSEGKELAPGDADGTVLWANGFGSWGTLEGDSNAGDLDRDIGGAFVGIDTSVAQNFRLGVVGGYSDASYDAASRQSTGSSRNVDLGVYGGGQWDAIGVRLGANYTWHKLEFDRSVVFPGFAESISSDYDGHTIQAYGDIGYTIRHGAANFEPFAALAYVSTKTDDYAETGGVSALTGASDDMGTGFSTLGLRASTEIQPGVTARGMAGWRHAFGDVETSASHAFDGSSIFSVGGVPIAQNLAVLELGVDAAINEKLMVGVSYAGQLGDGVQDHGLKGKVDWKF</sequence>
<dbReference type="Pfam" id="PF12951">
    <property type="entry name" value="PATR"/>
    <property type="match status" value="1"/>
</dbReference>
<dbReference type="InterPro" id="IPR013425">
    <property type="entry name" value="Autotrns_rpt"/>
</dbReference>
<evidence type="ECO:0000313" key="3">
    <source>
        <dbReference type="EMBL" id="GGA86496.1"/>
    </source>
</evidence>
<dbReference type="Gene3D" id="2.40.128.130">
    <property type="entry name" value="Autotransporter beta-domain"/>
    <property type="match status" value="1"/>
</dbReference>
<evidence type="ECO:0000256" key="1">
    <source>
        <dbReference type="ARBA" id="ARBA00022729"/>
    </source>
</evidence>
<reference evidence="3" key="1">
    <citation type="journal article" date="2014" name="Int. J. Syst. Evol. Microbiol.">
        <title>Complete genome sequence of Corynebacterium casei LMG S-19264T (=DSM 44701T), isolated from a smear-ripened cheese.</title>
        <authorList>
            <consortium name="US DOE Joint Genome Institute (JGI-PGF)"/>
            <person name="Walter F."/>
            <person name="Albersmeier A."/>
            <person name="Kalinowski J."/>
            <person name="Ruckert C."/>
        </authorList>
    </citation>
    <scope>NUCLEOTIDE SEQUENCE</scope>
    <source>
        <strain evidence="3">CGMCC 1.15082</strain>
    </source>
</reference>
<name>A0A916S6V7_9HYPH</name>
<dbReference type="SUPFAM" id="SSF51126">
    <property type="entry name" value="Pectin lyase-like"/>
    <property type="match status" value="1"/>
</dbReference>
<protein>
    <recommendedName>
        <fullName evidence="2">Autotransporter domain-containing protein</fullName>
    </recommendedName>
</protein>
<dbReference type="NCBIfam" id="TIGR02601">
    <property type="entry name" value="autotrns_rpt"/>
    <property type="match status" value="1"/>
</dbReference>
<organism evidence="3 4">
    <name type="scientific">Brucella endophytica</name>
    <dbReference type="NCBI Taxonomy" id="1963359"/>
    <lineage>
        <taxon>Bacteria</taxon>
        <taxon>Pseudomonadati</taxon>
        <taxon>Pseudomonadota</taxon>
        <taxon>Alphaproteobacteria</taxon>
        <taxon>Hyphomicrobiales</taxon>
        <taxon>Brucellaceae</taxon>
        <taxon>Brucella/Ochrobactrum group</taxon>
        <taxon>Brucella</taxon>
    </lineage>
</organism>
<dbReference type="GO" id="GO:0019867">
    <property type="term" value="C:outer membrane"/>
    <property type="evidence" value="ECO:0007669"/>
    <property type="project" value="InterPro"/>
</dbReference>
<dbReference type="Pfam" id="PF03797">
    <property type="entry name" value="Autotransporter"/>
    <property type="match status" value="1"/>
</dbReference>
<dbReference type="InterPro" id="IPR036709">
    <property type="entry name" value="Autotransporte_beta_dom_sf"/>
</dbReference>